<dbReference type="VEuPathDB" id="FungiDB:LEMA_P112060.1"/>
<proteinExistence type="predicted"/>
<protein>
    <submittedName>
        <fullName evidence="2">Uncharacterized protein</fullName>
    </submittedName>
</protein>
<dbReference type="InParanoid" id="E4ZY42"/>
<keyword evidence="3" id="KW-1185">Reference proteome</keyword>
<feature type="region of interest" description="Disordered" evidence="1">
    <location>
        <begin position="246"/>
        <end position="283"/>
    </location>
</feature>
<gene>
    <name evidence="2" type="ORF">LEMA_P112060.1</name>
</gene>
<evidence type="ECO:0000256" key="1">
    <source>
        <dbReference type="SAM" id="MobiDB-lite"/>
    </source>
</evidence>
<evidence type="ECO:0000313" key="3">
    <source>
        <dbReference type="Proteomes" id="UP000002668"/>
    </source>
</evidence>
<sequence>MDGVKTANALYRGWRAAEVQNEARRRATSKRHHNSAVAQYLGFGNLEEPAHLEKYAPLPAGYTRPKSSRKRRKLATVDNSSHRPRNITNGEPDISKQFLSQVIQRPVLKPAADQLQVYSNDSLSPSSPQTVASQTLPLQTLLQNIKQSQSTCYAYHTLGQYRKAAASRVPNEEMMPGPDPLNHIESSPFCEPGHSDHPGSDPWQHIDGNTVPDEDDFDCGILDEDFLDLMHETDFTLSMYPSKSTDNLQGRVGKQVRPSLPGVTPKRLDVNTSQNHSHRSSTKFKSPLTLTSRLLAITGDVEKPDARKPIVRPPFPIAVRDRSPIIGLSSNTLLRTCFRIGEIINQCSQMLRTGKAVIFELYARVLESERTDMQQTFTFCDLFHAKPPHVKGTYHATIWASVQLFEYDASRLLQKGRICRCIGTMKRVDREWVMTILNIWEATWEDVQWVQGIVEL</sequence>
<dbReference type="HOGENOM" id="CLU_582837_0_0_1"/>
<name>E4ZY42_LEPMJ</name>
<dbReference type="EMBL" id="FP929128">
    <property type="protein sequence ID" value="CBX96287.1"/>
    <property type="molecule type" value="Genomic_DNA"/>
</dbReference>
<organism evidence="3">
    <name type="scientific">Leptosphaeria maculans (strain JN3 / isolate v23.1.3 / race Av1-4-5-6-7-8)</name>
    <name type="common">Blackleg fungus</name>
    <name type="synonym">Phoma lingam</name>
    <dbReference type="NCBI Taxonomy" id="985895"/>
    <lineage>
        <taxon>Eukaryota</taxon>
        <taxon>Fungi</taxon>
        <taxon>Dikarya</taxon>
        <taxon>Ascomycota</taxon>
        <taxon>Pezizomycotina</taxon>
        <taxon>Dothideomycetes</taxon>
        <taxon>Pleosporomycetidae</taxon>
        <taxon>Pleosporales</taxon>
        <taxon>Pleosporineae</taxon>
        <taxon>Leptosphaeriaceae</taxon>
        <taxon>Plenodomus</taxon>
        <taxon>Plenodomus lingam/Leptosphaeria maculans species complex</taxon>
    </lineage>
</organism>
<dbReference type="AlphaFoldDB" id="E4ZY42"/>
<dbReference type="OrthoDB" id="5397183at2759"/>
<dbReference type="Proteomes" id="UP000002668">
    <property type="component" value="Genome"/>
</dbReference>
<feature type="region of interest" description="Disordered" evidence="1">
    <location>
        <begin position="57"/>
        <end position="93"/>
    </location>
</feature>
<accession>E4ZY42</accession>
<dbReference type="eggNOG" id="ENOG502S8X6">
    <property type="taxonomic scope" value="Eukaryota"/>
</dbReference>
<evidence type="ECO:0000313" key="2">
    <source>
        <dbReference type="EMBL" id="CBX96287.1"/>
    </source>
</evidence>
<reference evidence="3" key="1">
    <citation type="journal article" date="2011" name="Nat. Commun.">
        <title>Effector diversification within compartments of the Leptosphaeria maculans genome affected by Repeat-Induced Point mutations.</title>
        <authorList>
            <person name="Rouxel T."/>
            <person name="Grandaubert J."/>
            <person name="Hane J.K."/>
            <person name="Hoede C."/>
            <person name="van de Wouw A.P."/>
            <person name="Couloux A."/>
            <person name="Dominguez V."/>
            <person name="Anthouard V."/>
            <person name="Bally P."/>
            <person name="Bourras S."/>
            <person name="Cozijnsen A.J."/>
            <person name="Ciuffetti L.M."/>
            <person name="Degrave A."/>
            <person name="Dilmaghani A."/>
            <person name="Duret L."/>
            <person name="Fudal I."/>
            <person name="Goodwin S.B."/>
            <person name="Gout L."/>
            <person name="Glaser N."/>
            <person name="Linglin J."/>
            <person name="Kema G.H.J."/>
            <person name="Lapalu N."/>
            <person name="Lawrence C.B."/>
            <person name="May K."/>
            <person name="Meyer M."/>
            <person name="Ollivier B."/>
            <person name="Poulain J."/>
            <person name="Schoch C.L."/>
            <person name="Simon A."/>
            <person name="Spatafora J.W."/>
            <person name="Stachowiak A."/>
            <person name="Turgeon B.G."/>
            <person name="Tyler B.M."/>
            <person name="Vincent D."/>
            <person name="Weissenbach J."/>
            <person name="Amselem J."/>
            <person name="Quesneville H."/>
            <person name="Oliver R.P."/>
            <person name="Wincker P."/>
            <person name="Balesdent M.-H."/>
            <person name="Howlett B.J."/>
        </authorList>
    </citation>
    <scope>NUCLEOTIDE SEQUENCE [LARGE SCALE GENOMIC DNA]</scope>
    <source>
        <strain evidence="3">JN3 / isolate v23.1.3 / race Av1-4-5-6-7-8</strain>
    </source>
</reference>